<sequence>MAVTGLVIAVGLTLLLTIGVNRPAAESDEAASAHAGSLPAPNAAAPPRGVPAPVDRPHASDEAELAAWAKEVGGLTGIPVRAVRAYGLAEMWMRTDAPKCRLAWSTLAGIGEVASKHAGGKVEPNGELSEPVVAGDGRVGPLHITPAKWKAHRFRAARDRERPDPQHIDDAAVTAARVLCAQGNDLTGARAWWKAVAAFGGSTKFAQRVYLATERYAKASAAAGR</sequence>
<dbReference type="SUPFAM" id="SSF53955">
    <property type="entry name" value="Lysozyme-like"/>
    <property type="match status" value="1"/>
</dbReference>
<proteinExistence type="predicted"/>
<reference evidence="3" key="2">
    <citation type="submission" date="2018-05" db="EMBL/GenBank/DDBJ databases">
        <authorList>
            <person name="Lanie J.A."/>
            <person name="Ng W.-L."/>
            <person name="Kazmierczak K.M."/>
            <person name="Andrzejewski T.M."/>
            <person name="Davidsen T.M."/>
            <person name="Wayne K.J."/>
            <person name="Tettelin H."/>
            <person name="Glass J.I."/>
            <person name="Rusch D."/>
            <person name="Podicherti R."/>
            <person name="Tsui H.-C.T."/>
            <person name="Winkler M.E."/>
        </authorList>
    </citation>
    <scope>NUCLEOTIDE SEQUENCE</scope>
    <source>
        <strain evidence="3">ZC4RG45</strain>
    </source>
</reference>
<organism evidence="3">
    <name type="scientific">Thermocrispum agreste</name>
    <dbReference type="NCBI Taxonomy" id="37925"/>
    <lineage>
        <taxon>Bacteria</taxon>
        <taxon>Bacillati</taxon>
        <taxon>Actinomycetota</taxon>
        <taxon>Actinomycetes</taxon>
        <taxon>Pseudonocardiales</taxon>
        <taxon>Pseudonocardiaceae</taxon>
        <taxon>Thermocrispum</taxon>
    </lineage>
</organism>
<feature type="compositionally biased region" description="Low complexity" evidence="1">
    <location>
        <begin position="30"/>
        <end position="53"/>
    </location>
</feature>
<protein>
    <submittedName>
        <fullName evidence="3">Murein transglycosylase</fullName>
    </submittedName>
</protein>
<evidence type="ECO:0000313" key="4">
    <source>
        <dbReference type="Proteomes" id="UP000249324"/>
    </source>
</evidence>
<reference evidence="2" key="1">
    <citation type="submission" date="2018-05" db="EMBL/GenBank/DDBJ databases">
        <authorList>
            <person name="Moura L."/>
            <person name="Setubal J.C."/>
        </authorList>
    </citation>
    <scope>NUCLEOTIDE SEQUENCE</scope>
    <source>
        <strain evidence="2">ZC4RG45</strain>
    </source>
</reference>
<reference evidence="2" key="4">
    <citation type="submission" date="2023-08" db="EMBL/GenBank/DDBJ databases">
        <authorList>
            <person name="Guima S.E.S."/>
            <person name="Martins L.F."/>
            <person name="Silva A.M."/>
            <person name="Setubal J.C."/>
        </authorList>
    </citation>
    <scope>NUCLEOTIDE SEQUENCE</scope>
    <source>
        <strain evidence="2">ZC4RG45</strain>
    </source>
</reference>
<dbReference type="AlphaFoldDB" id="A0A2W4JBD7"/>
<feature type="region of interest" description="Disordered" evidence="1">
    <location>
        <begin position="30"/>
        <end position="58"/>
    </location>
</feature>
<gene>
    <name evidence="2" type="ORF">DIU77_002300</name>
    <name evidence="3" type="ORF">DIU77_11910</name>
</gene>
<dbReference type="EMBL" id="QGUI02000014">
    <property type="protein sequence ID" value="MFO7191059.1"/>
    <property type="molecule type" value="Genomic_DNA"/>
</dbReference>
<name>A0A2W4JBD7_9PSEU</name>
<dbReference type="InterPro" id="IPR023346">
    <property type="entry name" value="Lysozyme-like_dom_sf"/>
</dbReference>
<evidence type="ECO:0000256" key="1">
    <source>
        <dbReference type="SAM" id="MobiDB-lite"/>
    </source>
</evidence>
<dbReference type="Proteomes" id="UP000249324">
    <property type="component" value="Unassembled WGS sequence"/>
</dbReference>
<evidence type="ECO:0000313" key="2">
    <source>
        <dbReference type="EMBL" id="MFO7191059.1"/>
    </source>
</evidence>
<dbReference type="EMBL" id="QGUI01000448">
    <property type="protein sequence ID" value="PZM95741.1"/>
    <property type="molecule type" value="Genomic_DNA"/>
</dbReference>
<reference evidence="2 4" key="3">
    <citation type="journal article" date="2021" name="BMC Genomics">
        <title>Genome-resolved metagenome and metatranscriptome analyses of thermophilic composting reveal key bacterial players and their metabolic interactions.</title>
        <authorList>
            <person name="Braga L.P.P."/>
            <person name="Pereira R.V."/>
            <person name="Martins L.F."/>
            <person name="Moura L.M.S."/>
            <person name="Sanchez F.B."/>
            <person name="Patane J.S.L."/>
            <person name="da Silva A.M."/>
            <person name="Setubal J.C."/>
        </authorList>
    </citation>
    <scope>NUCLEOTIDE SEQUENCE [LARGE SCALE GENOMIC DNA]</scope>
    <source>
        <strain evidence="2">ZC4RG45</strain>
    </source>
</reference>
<dbReference type="STRING" id="1111738.GCA_000427905_00072"/>
<comment type="caution">
    <text evidence="3">The sequence shown here is derived from an EMBL/GenBank/DDBJ whole genome shotgun (WGS) entry which is preliminary data.</text>
</comment>
<evidence type="ECO:0000313" key="3">
    <source>
        <dbReference type="EMBL" id="PZM95741.1"/>
    </source>
</evidence>
<accession>A0A2W4JBD7</accession>